<dbReference type="GO" id="GO:0046654">
    <property type="term" value="P:tetrahydrofolate biosynthetic process"/>
    <property type="evidence" value="ECO:0007669"/>
    <property type="project" value="InterPro"/>
</dbReference>
<gene>
    <name evidence="6" type="primary">91</name>
    <name evidence="6" type="ORF">SEA_SONALI_91</name>
</gene>
<evidence type="ECO:0000259" key="5">
    <source>
        <dbReference type="Pfam" id="PF01227"/>
    </source>
</evidence>
<dbReference type="Gene3D" id="3.30.1130.10">
    <property type="match status" value="1"/>
</dbReference>
<dbReference type="Gene3D" id="1.10.286.10">
    <property type="match status" value="1"/>
</dbReference>
<dbReference type="RefSeq" id="YP_009819764.1">
    <property type="nucleotide sequence ID" value="NC_048152.1"/>
</dbReference>
<dbReference type="EC" id="3.5.4.16" evidence="3"/>
<evidence type="ECO:0000313" key="6">
    <source>
        <dbReference type="EMBL" id="QAY16203.1"/>
    </source>
</evidence>
<keyword evidence="4 6" id="KW-0378">Hydrolase</keyword>
<dbReference type="SUPFAM" id="SSF55620">
    <property type="entry name" value="Tetrahydrobiopterin biosynthesis enzymes-like"/>
    <property type="match status" value="1"/>
</dbReference>
<dbReference type="InterPro" id="IPR043134">
    <property type="entry name" value="GTP-CH-I_N"/>
</dbReference>
<dbReference type="EMBL" id="MK411746">
    <property type="protein sequence ID" value="QAY16203.1"/>
    <property type="molecule type" value="Genomic_DNA"/>
</dbReference>
<dbReference type="Proteomes" id="UP000289206">
    <property type="component" value="Segment"/>
</dbReference>
<dbReference type="InterPro" id="IPR043133">
    <property type="entry name" value="GTP-CH-I_C/QueF"/>
</dbReference>
<evidence type="ECO:0000256" key="2">
    <source>
        <dbReference type="ARBA" id="ARBA00005080"/>
    </source>
</evidence>
<dbReference type="KEGG" id="vg:55011182"/>
<dbReference type="InterPro" id="IPR001474">
    <property type="entry name" value="GTP_CycHdrlase_I"/>
</dbReference>
<protein>
    <recommendedName>
        <fullName evidence="3">GTP cyclohydrolase I</fullName>
        <ecNumber evidence="3">3.5.4.16</ecNumber>
    </recommendedName>
</protein>
<dbReference type="PANTHER" id="PTHR11109">
    <property type="entry name" value="GTP CYCLOHYDROLASE I"/>
    <property type="match status" value="1"/>
</dbReference>
<comment type="pathway">
    <text evidence="2">Cofactor biosynthesis; 7,8-dihydroneopterin triphosphate biosynthesis; 7,8-dihydroneopterin triphosphate from GTP: step 1/1.</text>
</comment>
<dbReference type="GO" id="GO:0005525">
    <property type="term" value="F:GTP binding"/>
    <property type="evidence" value="ECO:0007669"/>
    <property type="project" value="TreeGrafter"/>
</dbReference>
<dbReference type="PANTHER" id="PTHR11109:SF7">
    <property type="entry name" value="GTP CYCLOHYDROLASE 1"/>
    <property type="match status" value="1"/>
</dbReference>
<dbReference type="Pfam" id="PF01227">
    <property type="entry name" value="GTP_cyclohydroI"/>
    <property type="match status" value="1"/>
</dbReference>
<keyword evidence="7" id="KW-1185">Reference proteome</keyword>
<feature type="domain" description="GTP cyclohydrolase I" evidence="5">
    <location>
        <begin position="40"/>
        <end position="210"/>
    </location>
</feature>
<dbReference type="FunFam" id="3.30.1130.10:FF:000001">
    <property type="entry name" value="GTP cyclohydrolase 1"/>
    <property type="match status" value="1"/>
</dbReference>
<dbReference type="GO" id="GO:0003934">
    <property type="term" value="F:GTP cyclohydrolase I activity"/>
    <property type="evidence" value="ECO:0007669"/>
    <property type="project" value="UniProtKB-EC"/>
</dbReference>
<organism evidence="6 7">
    <name type="scientific">Arthrobacter phage Sonali</name>
    <dbReference type="NCBI Taxonomy" id="2510495"/>
    <lineage>
        <taxon>Viruses</taxon>
        <taxon>Duplodnaviria</taxon>
        <taxon>Heunggongvirae</taxon>
        <taxon>Uroviricota</taxon>
        <taxon>Caudoviricetes</taxon>
        <taxon>Sonalivirus</taxon>
        <taxon>Sonalivirus sonali</taxon>
    </lineage>
</organism>
<dbReference type="UniPathway" id="UPA00848">
    <property type="reaction ID" value="UER00151"/>
</dbReference>
<dbReference type="GO" id="GO:0006729">
    <property type="term" value="P:tetrahydrobiopterin biosynthetic process"/>
    <property type="evidence" value="ECO:0007669"/>
    <property type="project" value="TreeGrafter"/>
</dbReference>
<dbReference type="InterPro" id="IPR020602">
    <property type="entry name" value="GTP_CycHdrlase_I_dom"/>
</dbReference>
<dbReference type="GeneID" id="55011182"/>
<proteinExistence type="predicted"/>
<evidence type="ECO:0000256" key="4">
    <source>
        <dbReference type="ARBA" id="ARBA00022801"/>
    </source>
</evidence>
<evidence type="ECO:0000256" key="3">
    <source>
        <dbReference type="ARBA" id="ARBA00012715"/>
    </source>
</evidence>
<reference evidence="6 7" key="1">
    <citation type="submission" date="2019-01" db="EMBL/GenBank/DDBJ databases">
        <authorList>
            <person name="Adair T.L."/>
            <person name="Lucas L.G."/>
            <person name="Young A.M."/>
            <person name="Antrich S.C."/>
            <person name="Baird A.G."/>
            <person name="Dunn E.L."/>
            <person name="Fernandes B.I."/>
            <person name="Fraley E.G."/>
            <person name="Ghanem A.X."/>
            <person name="Gilbert M.G."/>
            <person name="Morris T.B."/>
            <person name="Nortch B.D."/>
            <person name="Overcash M.E."/>
            <person name="Pavleszek K.E."/>
            <person name="Pellegrini L.I.O."/>
            <person name="Pham L.T."/>
            <person name="Rule L.S."/>
            <person name="Schultz E.M."/>
            <person name="Smith J."/>
            <person name="Thong B.J."/>
            <person name="Turner H.A."/>
            <person name="Walker G."/>
            <person name="Whitaker Z.J."/>
            <person name="Wilsey R.N."/>
            <person name="Yanney R.L."/>
            <person name="Klyczek K."/>
            <person name="Garlena R.A."/>
            <person name="Russell D.A."/>
            <person name="Pope W.H."/>
            <person name="Jacobs-Sera D."/>
            <person name="Hatfull G.F."/>
        </authorList>
    </citation>
    <scope>NUCLEOTIDE SEQUENCE [LARGE SCALE GENOMIC DNA]</scope>
</reference>
<dbReference type="NCBIfam" id="NF006826">
    <property type="entry name" value="PRK09347.1-3"/>
    <property type="match status" value="1"/>
</dbReference>
<accession>A0A411CR18</accession>
<evidence type="ECO:0000313" key="7">
    <source>
        <dbReference type="Proteomes" id="UP000289206"/>
    </source>
</evidence>
<evidence type="ECO:0000256" key="1">
    <source>
        <dbReference type="ARBA" id="ARBA00001052"/>
    </source>
</evidence>
<name>A0A411CR18_9CAUD</name>
<dbReference type="GO" id="GO:0008270">
    <property type="term" value="F:zinc ion binding"/>
    <property type="evidence" value="ECO:0007669"/>
    <property type="project" value="TreeGrafter"/>
</dbReference>
<sequence length="222" mass="23579">MPNPFITDRALALVPALPAEDPAYIQNLPPLHSGEEDPVESAVASLLYALGIDEGDHTAETPKRVAKAWRAQLAGYEEDPAKHLDKQFSAPARPGLVAVHGIRFASTCAHHLLPITGTASIAYRAQDGGDVVGLSKLARVLEGYARRLQVQERIGSQVVEAIAEKLAPVGAVVVLTAEHGCMTVRGVSQPGAATTTIATAGAWDEYHPDVQNTLAVHHNNLR</sequence>
<comment type="catalytic activity">
    <reaction evidence="1">
        <text>GTP + H2O = 7,8-dihydroneopterin 3'-triphosphate + formate + H(+)</text>
        <dbReference type="Rhea" id="RHEA:17473"/>
        <dbReference type="ChEBI" id="CHEBI:15377"/>
        <dbReference type="ChEBI" id="CHEBI:15378"/>
        <dbReference type="ChEBI" id="CHEBI:15740"/>
        <dbReference type="ChEBI" id="CHEBI:37565"/>
        <dbReference type="ChEBI" id="CHEBI:58462"/>
        <dbReference type="EC" id="3.5.4.16"/>
    </reaction>
</comment>